<evidence type="ECO:0000256" key="2">
    <source>
        <dbReference type="ARBA" id="ARBA00022490"/>
    </source>
</evidence>
<feature type="binding site" evidence="8">
    <location>
        <begin position="33"/>
        <end position="38"/>
    </location>
    <ligand>
        <name>ATP</name>
        <dbReference type="ChEBI" id="CHEBI:30616"/>
    </ligand>
</feature>
<dbReference type="InterPro" id="IPR011063">
    <property type="entry name" value="TilS/TtcA_N"/>
</dbReference>
<evidence type="ECO:0000313" key="11">
    <source>
        <dbReference type="Proteomes" id="UP000326994"/>
    </source>
</evidence>
<dbReference type="OrthoDB" id="9807403at2"/>
<dbReference type="InterPro" id="IPR012094">
    <property type="entry name" value="tRNA_Ile_lys_synt"/>
</dbReference>
<comment type="subcellular location">
    <subcellularLocation>
        <location evidence="1 8">Cytoplasm</location>
    </subcellularLocation>
</comment>
<comment type="similarity">
    <text evidence="8">Belongs to the tRNA(Ile)-lysidine synthase family.</text>
</comment>
<comment type="domain">
    <text evidence="8">The N-terminal region contains the highly conserved SGGXDS motif, predicted to be a P-loop motif involved in ATP binding.</text>
</comment>
<organism evidence="10 11">
    <name type="scientific">Patiriisocius marinistellae</name>
    <dbReference type="NCBI Taxonomy" id="2494560"/>
    <lineage>
        <taxon>Bacteria</taxon>
        <taxon>Pseudomonadati</taxon>
        <taxon>Bacteroidota</taxon>
        <taxon>Flavobacteriia</taxon>
        <taxon>Flavobacteriales</taxon>
        <taxon>Flavobacteriaceae</taxon>
        <taxon>Patiriisocius</taxon>
    </lineage>
</organism>
<dbReference type="InterPro" id="IPR012796">
    <property type="entry name" value="Lysidine-tRNA-synth_C"/>
</dbReference>
<evidence type="ECO:0000256" key="7">
    <source>
        <dbReference type="ARBA" id="ARBA00048539"/>
    </source>
</evidence>
<dbReference type="InterPro" id="IPR012795">
    <property type="entry name" value="tRNA_Ile_lys_synt_N"/>
</dbReference>
<comment type="caution">
    <text evidence="10">The sequence shown here is derived from an EMBL/GenBank/DDBJ whole genome shotgun (WGS) entry which is preliminary data.</text>
</comment>
<sequence length="442" mass="51149">MIEKFQEHIKNKFPQISPALGNDLSTRILIACSGGVDSVLLAHLLHRLEFDIAIAHCNFSLRGNESDEDAAFVENFANKLNVPFYTETFDTKSFAKDNALSTQVAARELRYSWFFELIETFNYSFVATGHHADDNLETFLINLSRSTGLRGLTGIPEINEKIIRPLLPFSRQEILNYAKKEQLFWREDSSNKKTDYLRNKIRLEVIPSYKETNKTLLKNFKKTQEHLQESQLLIDDYMALVFNLVVDEMEEGYAIKIDKLEQLPNNKALLYELLHPFGFTDFKAIVKLNKAQSGKAIFSNTHRLLKDRTMFILSKMDQKAEISEVFIKKNTKSISQPIPLSFMPSEIMGNIDATSIYVDAKLLHYPLSLRKWLEGDVFKPFGMKGNKKLSKFFKDEKLSLTEKEKIWLLESDKKIVWIIGLRADDRFRVTDQTKEILKITTH</sequence>
<dbReference type="GO" id="GO:0005524">
    <property type="term" value="F:ATP binding"/>
    <property type="evidence" value="ECO:0007669"/>
    <property type="project" value="UniProtKB-UniRule"/>
</dbReference>
<comment type="catalytic activity">
    <reaction evidence="7 8">
        <text>cytidine(34) in tRNA(Ile2) + L-lysine + ATP = lysidine(34) in tRNA(Ile2) + AMP + diphosphate + H(+)</text>
        <dbReference type="Rhea" id="RHEA:43744"/>
        <dbReference type="Rhea" id="RHEA-COMP:10625"/>
        <dbReference type="Rhea" id="RHEA-COMP:10670"/>
        <dbReference type="ChEBI" id="CHEBI:15378"/>
        <dbReference type="ChEBI" id="CHEBI:30616"/>
        <dbReference type="ChEBI" id="CHEBI:32551"/>
        <dbReference type="ChEBI" id="CHEBI:33019"/>
        <dbReference type="ChEBI" id="CHEBI:82748"/>
        <dbReference type="ChEBI" id="CHEBI:83665"/>
        <dbReference type="ChEBI" id="CHEBI:456215"/>
        <dbReference type="EC" id="6.3.4.19"/>
    </reaction>
</comment>
<gene>
    <name evidence="8 10" type="primary">tilS</name>
    <name evidence="10" type="ORF">ULMS_16530</name>
</gene>
<evidence type="ECO:0000256" key="6">
    <source>
        <dbReference type="ARBA" id="ARBA00022840"/>
    </source>
</evidence>
<keyword evidence="5 8" id="KW-0547">Nucleotide-binding</keyword>
<evidence type="ECO:0000256" key="1">
    <source>
        <dbReference type="ARBA" id="ARBA00004496"/>
    </source>
</evidence>
<dbReference type="CDD" id="cd01992">
    <property type="entry name" value="TilS_N"/>
    <property type="match status" value="1"/>
</dbReference>
<dbReference type="SUPFAM" id="SSF56037">
    <property type="entry name" value="PheT/TilS domain"/>
    <property type="match status" value="1"/>
</dbReference>
<dbReference type="AlphaFoldDB" id="A0A5J4G190"/>
<dbReference type="Pfam" id="PF01171">
    <property type="entry name" value="ATP_bind_3"/>
    <property type="match status" value="1"/>
</dbReference>
<feature type="domain" description="Lysidine-tRNA(Ile) synthetase C-terminal" evidence="9">
    <location>
        <begin position="367"/>
        <end position="439"/>
    </location>
</feature>
<evidence type="ECO:0000259" key="9">
    <source>
        <dbReference type="SMART" id="SM00977"/>
    </source>
</evidence>
<evidence type="ECO:0000256" key="8">
    <source>
        <dbReference type="HAMAP-Rule" id="MF_01161"/>
    </source>
</evidence>
<evidence type="ECO:0000256" key="4">
    <source>
        <dbReference type="ARBA" id="ARBA00022694"/>
    </source>
</evidence>
<dbReference type="Proteomes" id="UP000326994">
    <property type="component" value="Unassembled WGS sequence"/>
</dbReference>
<keyword evidence="4 8" id="KW-0819">tRNA processing</keyword>
<evidence type="ECO:0000256" key="5">
    <source>
        <dbReference type="ARBA" id="ARBA00022741"/>
    </source>
</evidence>
<dbReference type="HAMAP" id="MF_01161">
    <property type="entry name" value="tRNA_Ile_lys_synt"/>
    <property type="match status" value="1"/>
</dbReference>
<dbReference type="SMART" id="SM00977">
    <property type="entry name" value="TilS_C"/>
    <property type="match status" value="1"/>
</dbReference>
<dbReference type="EMBL" id="BKCF01000002">
    <property type="protein sequence ID" value="GEQ86145.1"/>
    <property type="molecule type" value="Genomic_DNA"/>
</dbReference>
<evidence type="ECO:0000313" key="10">
    <source>
        <dbReference type="EMBL" id="GEQ86145.1"/>
    </source>
</evidence>
<keyword evidence="2 8" id="KW-0963">Cytoplasm</keyword>
<dbReference type="NCBIfam" id="TIGR02433">
    <property type="entry name" value="lysidine_TilS_C"/>
    <property type="match status" value="1"/>
</dbReference>
<dbReference type="Gene3D" id="3.40.50.620">
    <property type="entry name" value="HUPs"/>
    <property type="match status" value="1"/>
</dbReference>
<name>A0A5J4G190_9FLAO</name>
<keyword evidence="3 8" id="KW-0436">Ligase</keyword>
<dbReference type="SUPFAM" id="SSF52402">
    <property type="entry name" value="Adenine nucleotide alpha hydrolases-like"/>
    <property type="match status" value="1"/>
</dbReference>
<dbReference type="Pfam" id="PF11734">
    <property type="entry name" value="TilS_C"/>
    <property type="match status" value="1"/>
</dbReference>
<dbReference type="RefSeq" id="WP_151894073.1">
    <property type="nucleotide sequence ID" value="NZ_BKCF01000002.1"/>
</dbReference>
<dbReference type="EC" id="6.3.4.19" evidence="8"/>
<proteinExistence type="inferred from homology"/>
<dbReference type="PANTHER" id="PTHR43033:SF1">
    <property type="entry name" value="TRNA(ILE)-LYSIDINE SYNTHASE-RELATED"/>
    <property type="match status" value="1"/>
</dbReference>
<dbReference type="GO" id="GO:0032267">
    <property type="term" value="F:tRNA(Ile)-lysidine synthase activity"/>
    <property type="evidence" value="ECO:0007669"/>
    <property type="project" value="UniProtKB-EC"/>
</dbReference>
<dbReference type="InterPro" id="IPR014729">
    <property type="entry name" value="Rossmann-like_a/b/a_fold"/>
</dbReference>
<dbReference type="NCBIfam" id="TIGR02432">
    <property type="entry name" value="lysidine_TilS_N"/>
    <property type="match status" value="1"/>
</dbReference>
<keyword evidence="6 8" id="KW-0067">ATP-binding</keyword>
<protein>
    <recommendedName>
        <fullName evidence="8">tRNA(Ile)-lysidine synthase</fullName>
        <ecNumber evidence="8">6.3.4.19</ecNumber>
    </recommendedName>
    <alternativeName>
        <fullName evidence="8">tRNA(Ile)-2-lysyl-cytidine synthase</fullName>
    </alternativeName>
    <alternativeName>
        <fullName evidence="8">tRNA(Ile)-lysidine synthetase</fullName>
    </alternativeName>
</protein>
<comment type="function">
    <text evidence="8">Ligates lysine onto the cytidine present at position 34 of the AUA codon-specific tRNA(Ile) that contains the anticodon CAU, in an ATP-dependent manner. Cytidine is converted to lysidine, thus changing the amino acid specificity of the tRNA from methionine to isoleucine.</text>
</comment>
<dbReference type="PANTHER" id="PTHR43033">
    <property type="entry name" value="TRNA(ILE)-LYSIDINE SYNTHASE-RELATED"/>
    <property type="match status" value="1"/>
</dbReference>
<keyword evidence="11" id="KW-1185">Reference proteome</keyword>
<dbReference type="GO" id="GO:0006400">
    <property type="term" value="P:tRNA modification"/>
    <property type="evidence" value="ECO:0007669"/>
    <property type="project" value="UniProtKB-UniRule"/>
</dbReference>
<accession>A0A5J4G190</accession>
<reference evidence="10 11" key="1">
    <citation type="submission" date="2019-08" db="EMBL/GenBank/DDBJ databases">
        <title>Ulvibacter marinistellae sp. nov., isolated from a starfish, Patiria pectinifera.</title>
        <authorList>
            <person name="Kawano K."/>
            <person name="Ushijima N."/>
            <person name="Kihara M."/>
            <person name="Itoh H."/>
        </authorList>
    </citation>
    <scope>NUCLEOTIDE SEQUENCE [LARGE SCALE GENOMIC DNA]</scope>
    <source>
        <strain evidence="10 11">KK4</strain>
    </source>
</reference>
<evidence type="ECO:0000256" key="3">
    <source>
        <dbReference type="ARBA" id="ARBA00022598"/>
    </source>
</evidence>
<dbReference type="GO" id="GO:0005737">
    <property type="term" value="C:cytoplasm"/>
    <property type="evidence" value="ECO:0007669"/>
    <property type="project" value="UniProtKB-SubCell"/>
</dbReference>